<sequence>MGGFDAARFEEYNRQMDLEMQQRADQRAYDSDQEREEQAAELMSHQALPAEQQATQEQERQDKQDLMALLQ</sequence>
<protein>
    <submittedName>
        <fullName evidence="2">Uncharacterized protein</fullName>
    </submittedName>
</protein>
<feature type="compositionally biased region" description="Basic and acidic residues" evidence="1">
    <location>
        <begin position="18"/>
        <end position="38"/>
    </location>
</feature>
<proteinExistence type="predicted"/>
<dbReference type="EMBL" id="BLLF01000672">
    <property type="protein sequence ID" value="GFH13973.1"/>
    <property type="molecule type" value="Genomic_DNA"/>
</dbReference>
<evidence type="ECO:0000313" key="3">
    <source>
        <dbReference type="Proteomes" id="UP000485058"/>
    </source>
</evidence>
<dbReference type="AlphaFoldDB" id="A0A699YUY2"/>
<keyword evidence="3" id="KW-1185">Reference proteome</keyword>
<feature type="region of interest" description="Disordered" evidence="1">
    <location>
        <begin position="18"/>
        <end position="71"/>
    </location>
</feature>
<evidence type="ECO:0000256" key="1">
    <source>
        <dbReference type="SAM" id="MobiDB-lite"/>
    </source>
</evidence>
<evidence type="ECO:0000313" key="2">
    <source>
        <dbReference type="EMBL" id="GFH13973.1"/>
    </source>
</evidence>
<feature type="compositionally biased region" description="Low complexity" evidence="1">
    <location>
        <begin position="46"/>
        <end position="56"/>
    </location>
</feature>
<dbReference type="Proteomes" id="UP000485058">
    <property type="component" value="Unassembled WGS sequence"/>
</dbReference>
<name>A0A699YUY2_HAELA</name>
<reference evidence="2 3" key="1">
    <citation type="submission" date="2020-02" db="EMBL/GenBank/DDBJ databases">
        <title>Draft genome sequence of Haematococcus lacustris strain NIES-144.</title>
        <authorList>
            <person name="Morimoto D."/>
            <person name="Nakagawa S."/>
            <person name="Yoshida T."/>
            <person name="Sawayama S."/>
        </authorList>
    </citation>
    <scope>NUCLEOTIDE SEQUENCE [LARGE SCALE GENOMIC DNA]</scope>
    <source>
        <strain evidence="2 3">NIES-144</strain>
    </source>
</reference>
<organism evidence="2 3">
    <name type="scientific">Haematococcus lacustris</name>
    <name type="common">Green alga</name>
    <name type="synonym">Haematococcus pluvialis</name>
    <dbReference type="NCBI Taxonomy" id="44745"/>
    <lineage>
        <taxon>Eukaryota</taxon>
        <taxon>Viridiplantae</taxon>
        <taxon>Chlorophyta</taxon>
        <taxon>core chlorophytes</taxon>
        <taxon>Chlorophyceae</taxon>
        <taxon>CS clade</taxon>
        <taxon>Chlamydomonadales</taxon>
        <taxon>Haematococcaceae</taxon>
        <taxon>Haematococcus</taxon>
    </lineage>
</organism>
<gene>
    <name evidence="2" type="ORF">HaLaN_09944</name>
</gene>
<accession>A0A699YUY2</accession>
<comment type="caution">
    <text evidence="2">The sequence shown here is derived from an EMBL/GenBank/DDBJ whole genome shotgun (WGS) entry which is preliminary data.</text>
</comment>